<keyword evidence="2 7" id="KW-0732">Signal</keyword>
<dbReference type="KEGG" id="mmir:HLA87_02825"/>
<protein>
    <submittedName>
        <fullName evidence="8">Variable surface lipoprotein</fullName>
    </submittedName>
</protein>
<dbReference type="PROSITE" id="PS51257">
    <property type="entry name" value="PROKAR_LIPOPROTEIN"/>
    <property type="match status" value="1"/>
</dbReference>
<evidence type="ECO:0000256" key="2">
    <source>
        <dbReference type="ARBA" id="ARBA00022729"/>
    </source>
</evidence>
<proteinExistence type="predicted"/>
<feature type="chain" id="PRO_5026694624" evidence="7">
    <location>
        <begin position="25"/>
        <end position="533"/>
    </location>
</feature>
<sequence>MKKLSKLTLALSTAASLTSIPFLAASCGGEKKPNTKVVPDKPSEQSEKTDFTNKSAAFAPKESIKNKTFKELTTADLNQSNFNVTLPDNFTLKDFTSKKEEDKITIAYKLSNGNETSDVKTAEVKADQFKKELTDEEKQAIKNEDIKNELAKIEVTFELNDKLKAKTFEAVTQDELTQTNITNSVLPEGVNIVDFNATKDEDKVTISYKLSKESVTQEQAKTFVINASEFHQLTDEEKQAIKNEDIKNELAKIEVTFELNAKLKAKTFEAVTQDELTQTNITNSVLPEGVNIVDFNATKDEDKVTISYKLSKESVTQEQAKTFVINASEFHQLTDFTNINAEVKPNEEFAKESFEKITAEQLNKAANYVLTVNGYTTKFISAAKDNQGITVTYTVSKDTDESERKTAKISKDSFDSIYFRGTEINGIEFSNGQYFDIKYSKINEEEFKKYSLDTTYVAKDNSREKLLSIKLVDTKSGETYTVPLMFNFNNNALASISPQTFKGKTYKITEIKLVKIDKLLKYSDDIAKQTYTF</sequence>
<dbReference type="EMBL" id="CP053096">
    <property type="protein sequence ID" value="QJR43699.1"/>
    <property type="molecule type" value="Genomic_DNA"/>
</dbReference>
<gene>
    <name evidence="8" type="ORF">HLA87_02825</name>
</gene>
<comment type="subcellular location">
    <subcellularLocation>
        <location evidence="1">Cell membrane</location>
        <topology evidence="1">Lipid-anchor</topology>
    </subcellularLocation>
</comment>
<evidence type="ECO:0000313" key="9">
    <source>
        <dbReference type="Proteomes" id="UP000500686"/>
    </source>
</evidence>
<evidence type="ECO:0000256" key="7">
    <source>
        <dbReference type="SAM" id="SignalP"/>
    </source>
</evidence>
<evidence type="ECO:0000256" key="1">
    <source>
        <dbReference type="ARBA" id="ARBA00004193"/>
    </source>
</evidence>
<accession>A0A6M4JCA3</accession>
<feature type="signal peptide" evidence="7">
    <location>
        <begin position="1"/>
        <end position="24"/>
    </location>
</feature>
<evidence type="ECO:0000256" key="5">
    <source>
        <dbReference type="ARBA" id="ARBA00023288"/>
    </source>
</evidence>
<evidence type="ECO:0000313" key="8">
    <source>
        <dbReference type="EMBL" id="QJR43699.1"/>
    </source>
</evidence>
<reference evidence="8 9" key="1">
    <citation type="submission" date="2020-05" db="EMBL/GenBank/DDBJ databases">
        <title>Novel Mycoplasma species detected in Mirounga angustirostris (northern elephant seal) from the USA.</title>
        <authorList>
            <person name="Volokhov D.V."/>
        </authorList>
    </citation>
    <scope>NUCLEOTIDE SEQUENCE [LARGE SCALE GENOMIC DNA]</scope>
    <source>
        <strain evidence="8 9">Mirounga ES2806-GEN</strain>
    </source>
</reference>
<evidence type="ECO:0000256" key="4">
    <source>
        <dbReference type="ARBA" id="ARBA00023139"/>
    </source>
</evidence>
<keyword evidence="9" id="KW-1185">Reference proteome</keyword>
<organism evidence="8 9">
    <name type="scientific">Mycoplasma miroungigenitalium</name>
    <dbReference type="NCBI Taxonomy" id="754515"/>
    <lineage>
        <taxon>Bacteria</taxon>
        <taxon>Bacillati</taxon>
        <taxon>Mycoplasmatota</taxon>
        <taxon>Mollicutes</taxon>
        <taxon>Mycoplasmataceae</taxon>
        <taxon>Mycoplasma</taxon>
    </lineage>
</organism>
<evidence type="ECO:0000256" key="6">
    <source>
        <dbReference type="SAM" id="MobiDB-lite"/>
    </source>
</evidence>
<feature type="region of interest" description="Disordered" evidence="6">
    <location>
        <begin position="30"/>
        <end position="51"/>
    </location>
</feature>
<dbReference type="RefSeq" id="WP_171111724.1">
    <property type="nucleotide sequence ID" value="NZ_CP053096.1"/>
</dbReference>
<dbReference type="AlphaFoldDB" id="A0A6M4JCA3"/>
<keyword evidence="4" id="KW-0564">Palmitate</keyword>
<name>A0A6M4JCA3_9MOLU</name>
<dbReference type="InterPro" id="IPR049890">
    <property type="entry name" value="VlpA-F-like_signal"/>
</dbReference>
<dbReference type="Proteomes" id="UP000500686">
    <property type="component" value="Chromosome"/>
</dbReference>
<keyword evidence="3" id="KW-0677">Repeat</keyword>
<dbReference type="NCBIfam" id="NF033817">
    <property type="entry name" value="Mplas_variab_LP"/>
    <property type="match status" value="1"/>
</dbReference>
<dbReference type="GO" id="GO:0005886">
    <property type="term" value="C:plasma membrane"/>
    <property type="evidence" value="ECO:0007669"/>
    <property type="project" value="UniProtKB-SubCell"/>
</dbReference>
<keyword evidence="5 8" id="KW-0449">Lipoprotein</keyword>
<evidence type="ECO:0000256" key="3">
    <source>
        <dbReference type="ARBA" id="ARBA00022737"/>
    </source>
</evidence>